<gene>
    <name evidence="3" type="ORF">LzC2_34830</name>
</gene>
<keyword evidence="4" id="KW-1185">Reference proteome</keyword>
<evidence type="ECO:0000256" key="2">
    <source>
        <dbReference type="SAM" id="Phobius"/>
    </source>
</evidence>
<dbReference type="RefSeq" id="WP_171189287.1">
    <property type="nucleotide sequence ID" value="NZ_WTPX01000147.1"/>
</dbReference>
<accession>A0ABX1VIV7</accession>
<dbReference type="Pfam" id="PF11322">
    <property type="entry name" value="DUF3124"/>
    <property type="match status" value="1"/>
</dbReference>
<name>A0ABX1VIV7_9PLAN</name>
<evidence type="ECO:0000313" key="4">
    <source>
        <dbReference type="Proteomes" id="UP000609651"/>
    </source>
</evidence>
<evidence type="ECO:0008006" key="5">
    <source>
        <dbReference type="Google" id="ProtNLM"/>
    </source>
</evidence>
<keyword evidence="2" id="KW-0472">Membrane</keyword>
<protein>
    <recommendedName>
        <fullName evidence="5">DUF3124 domain-containing protein</fullName>
    </recommendedName>
</protein>
<organism evidence="3 4">
    <name type="scientific">Alienimonas chondri</name>
    <dbReference type="NCBI Taxonomy" id="2681879"/>
    <lineage>
        <taxon>Bacteria</taxon>
        <taxon>Pseudomonadati</taxon>
        <taxon>Planctomycetota</taxon>
        <taxon>Planctomycetia</taxon>
        <taxon>Planctomycetales</taxon>
        <taxon>Planctomycetaceae</taxon>
        <taxon>Alienimonas</taxon>
    </lineage>
</organism>
<keyword evidence="2" id="KW-0812">Transmembrane</keyword>
<reference evidence="3 4" key="1">
    <citation type="journal article" date="2020" name="Syst. Appl. Microbiol.">
        <title>Alienimonas chondri sp. nov., a novel planctomycete isolated from the biofilm of the red alga Chondrus crispus.</title>
        <authorList>
            <person name="Vitorino I."/>
            <person name="Albuquerque L."/>
            <person name="Wiegand S."/>
            <person name="Kallscheuer N."/>
            <person name="da Costa M.S."/>
            <person name="Lobo-da-Cunha A."/>
            <person name="Jogler C."/>
            <person name="Lage O.M."/>
        </authorList>
    </citation>
    <scope>NUCLEOTIDE SEQUENCE [LARGE SCALE GENOMIC DNA]</scope>
    <source>
        <strain evidence="3 4">LzC2</strain>
    </source>
</reference>
<feature type="region of interest" description="Disordered" evidence="1">
    <location>
        <begin position="53"/>
        <end position="76"/>
    </location>
</feature>
<comment type="caution">
    <text evidence="3">The sequence shown here is derived from an EMBL/GenBank/DDBJ whole genome shotgun (WGS) entry which is preliminary data.</text>
</comment>
<dbReference type="EMBL" id="WTPX01000147">
    <property type="protein sequence ID" value="NNJ27381.1"/>
    <property type="molecule type" value="Genomic_DNA"/>
</dbReference>
<evidence type="ECO:0000313" key="3">
    <source>
        <dbReference type="EMBL" id="NNJ27381.1"/>
    </source>
</evidence>
<evidence type="ECO:0000256" key="1">
    <source>
        <dbReference type="SAM" id="MobiDB-lite"/>
    </source>
</evidence>
<sequence length="220" mass="23344">MAPISEQDADAFMRHFKILTAICIIVPGGLAMLGALYLDHRLTPVEDGLRYNDPEAAAGDASGAAGRGGSGAEVPVHPARGQTVYVPAYSHVYHEKGDAHLLTVTLSARNTDPDRDLVLTRVTYHGTDGSQVRALLKQPLRLGPLASRDFLVEREDTSGGSGANFLIEWVAAEPVSEPAFEAVMIDTRGGQGISFVRPGIVVRETTRESTTVPDAAAAAE</sequence>
<feature type="transmembrane region" description="Helical" evidence="2">
    <location>
        <begin position="18"/>
        <end position="38"/>
    </location>
</feature>
<keyword evidence="2" id="KW-1133">Transmembrane helix</keyword>
<proteinExistence type="predicted"/>
<dbReference type="InterPro" id="IPR021471">
    <property type="entry name" value="DUF3124"/>
</dbReference>
<dbReference type="Proteomes" id="UP000609651">
    <property type="component" value="Unassembled WGS sequence"/>
</dbReference>